<evidence type="ECO:0000313" key="2">
    <source>
        <dbReference type="EMBL" id="SFJ92802.1"/>
    </source>
</evidence>
<reference evidence="3" key="1">
    <citation type="submission" date="2016-10" db="EMBL/GenBank/DDBJ databases">
        <authorList>
            <person name="Varghese N."/>
            <person name="Submissions S."/>
        </authorList>
    </citation>
    <scope>NUCLEOTIDE SEQUENCE [LARGE SCALE GENOMIC DNA]</scope>
    <source>
        <strain evidence="3">DSM 26471</strain>
    </source>
</reference>
<proteinExistence type="predicted"/>
<dbReference type="RefSeq" id="WP_090061803.1">
    <property type="nucleotide sequence ID" value="NZ_FORH01000007.1"/>
</dbReference>
<protein>
    <submittedName>
        <fullName evidence="2">Glyoxalase-like domain-containing protein</fullName>
    </submittedName>
</protein>
<evidence type="ECO:0000259" key="1">
    <source>
        <dbReference type="PROSITE" id="PS51819"/>
    </source>
</evidence>
<dbReference type="Gene3D" id="3.10.180.10">
    <property type="entry name" value="2,3-Dihydroxybiphenyl 1,2-Dioxygenase, domain 1"/>
    <property type="match status" value="1"/>
</dbReference>
<dbReference type="OrthoDB" id="7849747at2"/>
<gene>
    <name evidence="2" type="ORF">SAMN04487991_3301</name>
</gene>
<dbReference type="EMBL" id="FORH01000007">
    <property type="protein sequence ID" value="SFJ92802.1"/>
    <property type="molecule type" value="Genomic_DNA"/>
</dbReference>
<dbReference type="Pfam" id="PF00903">
    <property type="entry name" value="Glyoxalase"/>
    <property type="match status" value="1"/>
</dbReference>
<accession>A0A1I3VC72</accession>
<dbReference type="PROSITE" id="PS51819">
    <property type="entry name" value="VOC"/>
    <property type="match status" value="1"/>
</dbReference>
<organism evidence="2 3">
    <name type="scientific">Celeribacter neptunius</name>
    <dbReference type="NCBI Taxonomy" id="588602"/>
    <lineage>
        <taxon>Bacteria</taxon>
        <taxon>Pseudomonadati</taxon>
        <taxon>Pseudomonadota</taxon>
        <taxon>Alphaproteobacteria</taxon>
        <taxon>Rhodobacterales</taxon>
        <taxon>Roseobacteraceae</taxon>
        <taxon>Celeribacter</taxon>
    </lineage>
</organism>
<dbReference type="SUPFAM" id="SSF54593">
    <property type="entry name" value="Glyoxalase/Bleomycin resistance protein/Dihydroxybiphenyl dioxygenase"/>
    <property type="match status" value="1"/>
</dbReference>
<keyword evidence="3" id="KW-1185">Reference proteome</keyword>
<feature type="domain" description="VOC" evidence="1">
    <location>
        <begin position="4"/>
        <end position="116"/>
    </location>
</feature>
<dbReference type="STRING" id="588602.SAMN04487991_3301"/>
<dbReference type="InterPro" id="IPR037523">
    <property type="entry name" value="VOC_core"/>
</dbReference>
<dbReference type="InterPro" id="IPR029068">
    <property type="entry name" value="Glyas_Bleomycin-R_OHBP_Dase"/>
</dbReference>
<sequence>MGTVLGRVLIYTDKIDEMTGFYARYFGYAIYRSKTDPIVELRSRAEGMTLLLHPLRPGQDEGQSQVKLVFDVEDVAGFCASAKADGLDFGEIIRMEGCAFANVRDPAGHTIQVSDRVFAQSQRGQGDYRPG</sequence>
<name>A0A1I3VC72_9RHOB</name>
<evidence type="ECO:0000313" key="3">
    <source>
        <dbReference type="Proteomes" id="UP000199630"/>
    </source>
</evidence>
<dbReference type="Proteomes" id="UP000199630">
    <property type="component" value="Unassembled WGS sequence"/>
</dbReference>
<dbReference type="InterPro" id="IPR004360">
    <property type="entry name" value="Glyas_Fos-R_dOase_dom"/>
</dbReference>
<dbReference type="AlphaFoldDB" id="A0A1I3VC72"/>